<accession>A0A369QLZ6</accession>
<dbReference type="AlphaFoldDB" id="A0A369QLZ6"/>
<protein>
    <recommendedName>
        <fullName evidence="4">Methane oxygenase PmoA</fullName>
    </recommendedName>
</protein>
<organism evidence="2 3">
    <name type="scientific">Adhaeribacter pallidiroseus</name>
    <dbReference type="NCBI Taxonomy" id="2072847"/>
    <lineage>
        <taxon>Bacteria</taxon>
        <taxon>Pseudomonadati</taxon>
        <taxon>Bacteroidota</taxon>
        <taxon>Cytophagia</taxon>
        <taxon>Cytophagales</taxon>
        <taxon>Hymenobacteraceae</taxon>
        <taxon>Adhaeribacter</taxon>
    </lineage>
</organism>
<keyword evidence="1" id="KW-0472">Membrane</keyword>
<dbReference type="Proteomes" id="UP000253919">
    <property type="component" value="Unassembled WGS sequence"/>
</dbReference>
<dbReference type="Pfam" id="PF14100">
    <property type="entry name" value="DUF6807"/>
    <property type="match status" value="1"/>
</dbReference>
<sequence>MKRHKHIFWVTALLVTTLLISAGFILKKPSPVQTKTQKFTLVADAKNKRVDVLVDGQPFTSYFYPNDLMKPVLYPIRTSKGTLITRGWPYDPRPGERVDHPHHVGLWFNYGDVNGLDFWNNSTAIEASKKSGYGTIKHNKILKMTNGDNQAELAVTMDWQKPDGTNLLREDTRFVFSGSGDNRYIDRITTLTALKEEVVFKDNKEGVIGLRLARELEHPSDKPEVFTDASGKATPVAKLNNEGVTGKYRSSEGKEGDAVWGTRGKWVNLTGTIKAEPISLVMLDNPQNVGYPTYWHARGYGLFAANPLGQKALSDGKEELNFKLAPGKSVTFRHRLIVHSGSSLTDDQVNAEYQKFAGKNSKL</sequence>
<reference evidence="2 3" key="1">
    <citation type="submission" date="2018-04" db="EMBL/GenBank/DDBJ databases">
        <title>Adhaeribacter sp. HMF7616 genome sequencing and assembly.</title>
        <authorList>
            <person name="Kang H."/>
            <person name="Kang J."/>
            <person name="Cha I."/>
            <person name="Kim H."/>
            <person name="Joh K."/>
        </authorList>
    </citation>
    <scope>NUCLEOTIDE SEQUENCE [LARGE SCALE GENOMIC DNA]</scope>
    <source>
        <strain evidence="2 3">HMF7616</strain>
    </source>
</reference>
<evidence type="ECO:0000313" key="2">
    <source>
        <dbReference type="EMBL" id="RDC65370.1"/>
    </source>
</evidence>
<dbReference type="InterPro" id="IPR029475">
    <property type="entry name" value="DUF6807"/>
</dbReference>
<dbReference type="OrthoDB" id="2540540at2"/>
<dbReference type="EMBL" id="QASA01000001">
    <property type="protein sequence ID" value="RDC65370.1"/>
    <property type="molecule type" value="Genomic_DNA"/>
</dbReference>
<gene>
    <name evidence="2" type="ORF">AHMF7616_04000</name>
</gene>
<proteinExistence type="predicted"/>
<feature type="transmembrane region" description="Helical" evidence="1">
    <location>
        <begin position="7"/>
        <end position="26"/>
    </location>
</feature>
<evidence type="ECO:0000256" key="1">
    <source>
        <dbReference type="SAM" id="Phobius"/>
    </source>
</evidence>
<evidence type="ECO:0008006" key="4">
    <source>
        <dbReference type="Google" id="ProtNLM"/>
    </source>
</evidence>
<dbReference type="RefSeq" id="WP_115374385.1">
    <property type="nucleotide sequence ID" value="NZ_QASA01000001.1"/>
</dbReference>
<keyword evidence="1" id="KW-0812">Transmembrane</keyword>
<name>A0A369QLZ6_9BACT</name>
<keyword evidence="3" id="KW-1185">Reference proteome</keyword>
<keyword evidence="1" id="KW-1133">Transmembrane helix</keyword>
<comment type="caution">
    <text evidence="2">The sequence shown here is derived from an EMBL/GenBank/DDBJ whole genome shotgun (WGS) entry which is preliminary data.</text>
</comment>
<evidence type="ECO:0000313" key="3">
    <source>
        <dbReference type="Proteomes" id="UP000253919"/>
    </source>
</evidence>